<evidence type="ECO:0000256" key="2">
    <source>
        <dbReference type="ARBA" id="ARBA00022737"/>
    </source>
</evidence>
<organism evidence="6 7">
    <name type="scientific">Mycena belliarum</name>
    <dbReference type="NCBI Taxonomy" id="1033014"/>
    <lineage>
        <taxon>Eukaryota</taxon>
        <taxon>Fungi</taxon>
        <taxon>Dikarya</taxon>
        <taxon>Basidiomycota</taxon>
        <taxon>Agaricomycotina</taxon>
        <taxon>Agaricomycetes</taxon>
        <taxon>Agaricomycetidae</taxon>
        <taxon>Agaricales</taxon>
        <taxon>Marasmiineae</taxon>
        <taxon>Mycenaceae</taxon>
        <taxon>Mycena</taxon>
    </lineage>
</organism>
<dbReference type="SUPFAM" id="SSF50978">
    <property type="entry name" value="WD40 repeat-like"/>
    <property type="match status" value="1"/>
</dbReference>
<evidence type="ECO:0000256" key="3">
    <source>
        <dbReference type="ARBA" id="ARBA00037931"/>
    </source>
</evidence>
<evidence type="ECO:0000313" key="6">
    <source>
        <dbReference type="EMBL" id="KAJ7104239.1"/>
    </source>
</evidence>
<evidence type="ECO:0000256" key="5">
    <source>
        <dbReference type="PROSITE-ProRule" id="PRU00221"/>
    </source>
</evidence>
<keyword evidence="1 5" id="KW-0853">WD repeat</keyword>
<feature type="repeat" description="WD" evidence="5">
    <location>
        <begin position="16"/>
        <end position="57"/>
    </location>
</feature>
<dbReference type="PANTHER" id="PTHR19854:SF1">
    <property type="entry name" value="GUANINE NUCLEOTIDE-BINDING PROTEIN SUBUNIT BETA-LIKE PROTEIN 1"/>
    <property type="match status" value="1"/>
</dbReference>
<accession>A0AAD6UJA1</accession>
<protein>
    <recommendedName>
        <fullName evidence="4">ASTRA-associated protein 1</fullName>
    </recommendedName>
</protein>
<proteinExistence type="inferred from homology"/>
<dbReference type="InterPro" id="IPR015943">
    <property type="entry name" value="WD40/YVTN_repeat-like_dom_sf"/>
</dbReference>
<comment type="similarity">
    <text evidence="3">Belongs to the WD repeat ASA1 family.</text>
</comment>
<gene>
    <name evidence="6" type="ORF">B0H15DRAFT_809146</name>
</gene>
<evidence type="ECO:0000256" key="1">
    <source>
        <dbReference type="ARBA" id="ARBA00022574"/>
    </source>
</evidence>
<dbReference type="Pfam" id="PF00400">
    <property type="entry name" value="WD40"/>
    <property type="match status" value="1"/>
</dbReference>
<dbReference type="EMBL" id="JARJCN010000001">
    <property type="protein sequence ID" value="KAJ7104239.1"/>
    <property type="molecule type" value="Genomic_DNA"/>
</dbReference>
<reference evidence="6" key="1">
    <citation type="submission" date="2023-03" db="EMBL/GenBank/DDBJ databases">
        <title>Massive genome expansion in bonnet fungi (Mycena s.s.) driven by repeated elements and novel gene families across ecological guilds.</title>
        <authorList>
            <consortium name="Lawrence Berkeley National Laboratory"/>
            <person name="Harder C.B."/>
            <person name="Miyauchi S."/>
            <person name="Viragh M."/>
            <person name="Kuo A."/>
            <person name="Thoen E."/>
            <person name="Andreopoulos B."/>
            <person name="Lu D."/>
            <person name="Skrede I."/>
            <person name="Drula E."/>
            <person name="Henrissat B."/>
            <person name="Morin E."/>
            <person name="Kohler A."/>
            <person name="Barry K."/>
            <person name="LaButti K."/>
            <person name="Morin E."/>
            <person name="Salamov A."/>
            <person name="Lipzen A."/>
            <person name="Mereny Z."/>
            <person name="Hegedus B."/>
            <person name="Baldrian P."/>
            <person name="Stursova M."/>
            <person name="Weitz H."/>
            <person name="Taylor A."/>
            <person name="Grigoriev I.V."/>
            <person name="Nagy L.G."/>
            <person name="Martin F."/>
            <person name="Kauserud H."/>
        </authorList>
    </citation>
    <scope>NUCLEOTIDE SEQUENCE</scope>
    <source>
        <strain evidence="6">CBHHK173m</strain>
    </source>
</reference>
<keyword evidence="7" id="KW-1185">Reference proteome</keyword>
<keyword evidence="2" id="KW-0677">Repeat</keyword>
<comment type="caution">
    <text evidence="6">The sequence shown here is derived from an EMBL/GenBank/DDBJ whole genome shotgun (WGS) entry which is preliminary data.</text>
</comment>
<dbReference type="SMART" id="SM00320">
    <property type="entry name" value="WD40"/>
    <property type="match status" value="2"/>
</dbReference>
<name>A0AAD6UJA1_9AGAR</name>
<evidence type="ECO:0000313" key="7">
    <source>
        <dbReference type="Proteomes" id="UP001222325"/>
    </source>
</evidence>
<dbReference type="InterPro" id="IPR001680">
    <property type="entry name" value="WD40_rpt"/>
</dbReference>
<dbReference type="Gene3D" id="2.130.10.10">
    <property type="entry name" value="YVTN repeat-like/Quinoprotein amine dehydrogenase"/>
    <property type="match status" value="1"/>
</dbReference>
<dbReference type="Proteomes" id="UP001222325">
    <property type="component" value="Unassembled WGS sequence"/>
</dbReference>
<sequence>MPPSSAPAPAAPTHLLRSHAADVTALAFSPDNERLYSGDASGRVVVTSTRTLRPIAAWPAHTDGILGVQEWGARVVTHSRDHTLNVWDRVQDLPAAAAAASALEAPAPALRYSLAVNALNYCRFSLLPSAPDLADADADAEDALLALPNLVESSEADIWALPSRARIHASVGTQRTRPLFTPGPHEGAATGLIMALHLFRASASSAPSDAGELRLLCAYEDGSVALRRYGGNEGESSVEGRGWDVVWRCKLHGEAGACSALFLLLEGAPQTRTRTRQ</sequence>
<dbReference type="AlphaFoldDB" id="A0AAD6UJA1"/>
<evidence type="ECO:0000256" key="4">
    <source>
        <dbReference type="ARBA" id="ARBA00040563"/>
    </source>
</evidence>
<dbReference type="PROSITE" id="PS50082">
    <property type="entry name" value="WD_REPEATS_2"/>
    <property type="match status" value="1"/>
</dbReference>
<dbReference type="PANTHER" id="PTHR19854">
    <property type="entry name" value="TRANSDUCIN BETA-LIKE 3"/>
    <property type="match status" value="1"/>
</dbReference>
<dbReference type="InterPro" id="IPR036322">
    <property type="entry name" value="WD40_repeat_dom_sf"/>
</dbReference>